<dbReference type="Proteomes" id="UP000252100">
    <property type="component" value="Chromosome"/>
</dbReference>
<dbReference type="InterPro" id="IPR012675">
    <property type="entry name" value="Beta-grasp_dom_sf"/>
</dbReference>
<dbReference type="Pfam" id="PF02597">
    <property type="entry name" value="ThiS"/>
    <property type="match status" value="1"/>
</dbReference>
<dbReference type="PANTHER" id="PTHR34472">
    <property type="entry name" value="SULFUR CARRIER PROTEIN THIS"/>
    <property type="match status" value="1"/>
</dbReference>
<evidence type="ECO:0000313" key="2">
    <source>
        <dbReference type="Proteomes" id="UP000252100"/>
    </source>
</evidence>
<protein>
    <submittedName>
        <fullName evidence="1">Sulfur carrier protein ThiS</fullName>
    </submittedName>
</protein>
<dbReference type="InterPro" id="IPR016155">
    <property type="entry name" value="Mopterin_synth/thiamin_S_b"/>
</dbReference>
<keyword evidence="2" id="KW-1185">Reference proteome</keyword>
<dbReference type="InterPro" id="IPR010035">
    <property type="entry name" value="Thi_S"/>
</dbReference>
<dbReference type="RefSeq" id="WP_114372781.1">
    <property type="nucleotide sequence ID" value="NZ_CP031092.1"/>
</dbReference>
<gene>
    <name evidence="1" type="primary">thiS</name>
    <name evidence="1" type="ORF">DT065_09390</name>
</gene>
<dbReference type="EMBL" id="CP031092">
    <property type="protein sequence ID" value="AXF56206.1"/>
    <property type="molecule type" value="Genomic_DNA"/>
</dbReference>
<dbReference type="AlphaFoldDB" id="A0A345BZ25"/>
<dbReference type="InterPro" id="IPR003749">
    <property type="entry name" value="ThiS/MoaD-like"/>
</dbReference>
<organism evidence="1 2">
    <name type="scientific">Salicibibacter kimchii</name>
    <dbReference type="NCBI Taxonomy" id="2099786"/>
    <lineage>
        <taxon>Bacteria</taxon>
        <taxon>Bacillati</taxon>
        <taxon>Bacillota</taxon>
        <taxon>Bacilli</taxon>
        <taxon>Bacillales</taxon>
        <taxon>Bacillaceae</taxon>
        <taxon>Salicibibacter</taxon>
    </lineage>
</organism>
<sequence>MNIKVNKETMTVPSDLKTIEDFRMHFNLADKKAMIEHNEVALKPEEYEQTALAEGDQLLVVRFVGGG</sequence>
<dbReference type="SUPFAM" id="SSF54285">
    <property type="entry name" value="MoaD/ThiS"/>
    <property type="match status" value="1"/>
</dbReference>
<proteinExistence type="predicted"/>
<evidence type="ECO:0000313" key="1">
    <source>
        <dbReference type="EMBL" id="AXF56206.1"/>
    </source>
</evidence>
<dbReference type="Gene3D" id="3.10.20.30">
    <property type="match status" value="1"/>
</dbReference>
<name>A0A345BZ25_9BACI</name>
<dbReference type="NCBIfam" id="TIGR01683">
    <property type="entry name" value="thiS"/>
    <property type="match status" value="1"/>
</dbReference>
<reference evidence="1 2" key="1">
    <citation type="journal article" date="2018" name="J. Microbiol.">
        <title>Salicibibacter kimchii gen. nov., sp. nov., a moderately halophilic and alkalitolerant bacterium in the family Bacillaceae, isolated from kimchi.</title>
        <authorList>
            <person name="Jang J.Y."/>
            <person name="Oh Y.J."/>
            <person name="Lim S.K."/>
            <person name="Park H.K."/>
            <person name="Lee C."/>
            <person name="Kim J.Y."/>
            <person name="Lee M.A."/>
            <person name="Choi H.J."/>
        </authorList>
    </citation>
    <scope>NUCLEOTIDE SEQUENCE [LARGE SCALE GENOMIC DNA]</scope>
    <source>
        <strain evidence="1 2">NKC1-1</strain>
    </source>
</reference>
<dbReference type="KEGG" id="rue:DT065_09390"/>
<dbReference type="CDD" id="cd00565">
    <property type="entry name" value="Ubl_ThiS"/>
    <property type="match status" value="1"/>
</dbReference>
<accession>A0A345BZ25</accession>
<dbReference type="OrthoDB" id="9798559at2"/>
<dbReference type="PANTHER" id="PTHR34472:SF1">
    <property type="entry name" value="SULFUR CARRIER PROTEIN THIS"/>
    <property type="match status" value="1"/>
</dbReference>